<dbReference type="Proteomes" id="UP000274212">
    <property type="component" value="Unassembled WGS sequence"/>
</dbReference>
<feature type="non-terminal residue" evidence="2">
    <location>
        <position position="152"/>
    </location>
</feature>
<evidence type="ECO:0000313" key="2">
    <source>
        <dbReference type="EMBL" id="RMU04945.1"/>
    </source>
</evidence>
<organism evidence="2 3">
    <name type="scientific">Pseudomonas syringae pv. coriandricola</name>
    <dbReference type="NCBI Taxonomy" id="264453"/>
    <lineage>
        <taxon>Bacteria</taxon>
        <taxon>Pseudomonadati</taxon>
        <taxon>Pseudomonadota</taxon>
        <taxon>Gammaproteobacteria</taxon>
        <taxon>Pseudomonadales</taxon>
        <taxon>Pseudomonadaceae</taxon>
        <taxon>Pseudomonas</taxon>
    </lineage>
</organism>
<name>A0A3M5R7B0_9PSED</name>
<comment type="caution">
    <text evidence="2">The sequence shown here is derived from an EMBL/GenBank/DDBJ whole genome shotgun (WGS) entry which is preliminary data.</text>
</comment>
<accession>A0A3M5R7B0</accession>
<evidence type="ECO:0000313" key="3">
    <source>
        <dbReference type="Proteomes" id="UP000274212"/>
    </source>
</evidence>
<dbReference type="EMBL" id="RBTT01000319">
    <property type="protein sequence ID" value="RMU04945.1"/>
    <property type="molecule type" value="Genomic_DNA"/>
</dbReference>
<dbReference type="InterPro" id="IPR011119">
    <property type="entry name" value="Unchr_helicase_relaxase_TraI"/>
</dbReference>
<sequence>MSPIEQKAHHDFIMGASMLSFFQRRKTSPTTPSNAAAAFIKHESCDALLSTPRRRQLIENIWQRTSLPRAQFDTLYVQAFKSYAALVQHLPASENHHHAYHGGMLDHGLEIVAYALKIRQMYLLPIGAAPESQAAQSEAWSAASAYGALVHD</sequence>
<proteinExistence type="predicted"/>
<dbReference type="Pfam" id="PF07514">
    <property type="entry name" value="TraI_2"/>
    <property type="match status" value="1"/>
</dbReference>
<feature type="domain" description="Uncharacterised" evidence="1">
    <location>
        <begin position="44"/>
        <end position="152"/>
    </location>
</feature>
<reference evidence="2 3" key="1">
    <citation type="submission" date="2018-08" db="EMBL/GenBank/DDBJ databases">
        <title>Recombination of ecologically and evolutionarily significant loci maintains genetic cohesion in the Pseudomonas syringae species complex.</title>
        <authorList>
            <person name="Dillon M."/>
            <person name="Thakur S."/>
            <person name="Almeida R.N.D."/>
            <person name="Weir B.S."/>
            <person name="Guttman D.S."/>
        </authorList>
    </citation>
    <scope>NUCLEOTIDE SEQUENCE [LARGE SCALE GENOMIC DNA]</scope>
    <source>
        <strain evidence="2 3">ICMP 9829</strain>
    </source>
</reference>
<dbReference type="AlphaFoldDB" id="A0A3M5R7B0"/>
<dbReference type="Gene3D" id="1.10.3210.40">
    <property type="match status" value="1"/>
</dbReference>
<gene>
    <name evidence="2" type="ORF">ALP36_05604</name>
</gene>
<protein>
    <recommendedName>
        <fullName evidence="1">Uncharacterized domain-containing protein</fullName>
    </recommendedName>
</protein>
<evidence type="ECO:0000259" key="1">
    <source>
        <dbReference type="Pfam" id="PF07514"/>
    </source>
</evidence>